<dbReference type="Pfam" id="PF00096">
    <property type="entry name" value="zf-C2H2"/>
    <property type="match status" value="2"/>
</dbReference>
<keyword evidence="2" id="KW-0677">Repeat</keyword>
<evidence type="ECO:0000256" key="4">
    <source>
        <dbReference type="ARBA" id="ARBA00022833"/>
    </source>
</evidence>
<evidence type="ECO:0000259" key="7">
    <source>
        <dbReference type="PROSITE" id="PS50157"/>
    </source>
</evidence>
<protein>
    <recommendedName>
        <fullName evidence="7">C2H2-type domain-containing protein</fullName>
    </recommendedName>
</protein>
<sequence length="426" mass="48536">MTPLFQSILAKHFWFQESKLLTLQICSVCSRKVLDFHLFYSNVEKLNAEVEAEENLNEDMVVKNEPLDSELDSQSTESNLNNEREGSNAEQLIVGGSAFEIVDTKAEPFEEVNIIANEVKLEEEDVKPELLVSINNNKTPTFECLNCDKRFEDKKVLELHMKIVHGDNTVARSCTKCTELEKELREVLEHGQQEVAQLSSPVQCVICDGRLQNMASLQRHLVWHWGETCPKCRKKPKNFNETTSKPTTKDSTQTKAFVCPYCKKDYSHINLLQLHMKIHHEKLSPPGCQKCKALDQALKDIEGQTPSEDTGRVKCSVCGGWLMNAASLQRHLTWHQSEPCENCRRGRRKVEAAVKQHVHAQKMPKLVRPPTTAASQAKKSKTDEVSIKHICVYCGLCFDVYAELVKHQVEEHPKKRNNTYISITPN</sequence>
<feature type="domain" description="C2H2-type" evidence="7">
    <location>
        <begin position="389"/>
        <end position="417"/>
    </location>
</feature>
<evidence type="ECO:0000256" key="1">
    <source>
        <dbReference type="ARBA" id="ARBA00022723"/>
    </source>
</evidence>
<proteinExistence type="predicted"/>
<accession>A0A1Q3EXY4</accession>
<dbReference type="GO" id="GO:0000981">
    <property type="term" value="F:DNA-binding transcription factor activity, RNA polymerase II-specific"/>
    <property type="evidence" value="ECO:0007669"/>
    <property type="project" value="TreeGrafter"/>
</dbReference>
<dbReference type="SMART" id="SM00355">
    <property type="entry name" value="ZnF_C2H2"/>
    <property type="match status" value="5"/>
</dbReference>
<feature type="domain" description="C2H2-type" evidence="7">
    <location>
        <begin position="142"/>
        <end position="165"/>
    </location>
</feature>
<dbReference type="InterPro" id="IPR036236">
    <property type="entry name" value="Znf_C2H2_sf"/>
</dbReference>
<name>A0A1Q3EXY4_CULTA</name>
<dbReference type="PROSITE" id="PS50157">
    <property type="entry name" value="ZINC_FINGER_C2H2_2"/>
    <property type="match status" value="3"/>
</dbReference>
<keyword evidence="4" id="KW-0862">Zinc</keyword>
<feature type="compositionally biased region" description="Polar residues" evidence="6">
    <location>
        <begin position="72"/>
        <end position="81"/>
    </location>
</feature>
<feature type="domain" description="C2H2-type" evidence="7">
    <location>
        <begin position="257"/>
        <end position="285"/>
    </location>
</feature>
<dbReference type="InterPro" id="IPR013087">
    <property type="entry name" value="Znf_C2H2_type"/>
</dbReference>
<dbReference type="PROSITE" id="PS00028">
    <property type="entry name" value="ZINC_FINGER_C2H2_1"/>
    <property type="match status" value="5"/>
</dbReference>
<evidence type="ECO:0000256" key="5">
    <source>
        <dbReference type="PROSITE-ProRule" id="PRU00042"/>
    </source>
</evidence>
<dbReference type="PANTHER" id="PTHR24408">
    <property type="entry name" value="ZINC FINGER PROTEIN"/>
    <property type="match status" value="1"/>
</dbReference>
<dbReference type="GO" id="GO:0008270">
    <property type="term" value="F:zinc ion binding"/>
    <property type="evidence" value="ECO:0007669"/>
    <property type="project" value="UniProtKB-KW"/>
</dbReference>
<evidence type="ECO:0000256" key="6">
    <source>
        <dbReference type="SAM" id="MobiDB-lite"/>
    </source>
</evidence>
<evidence type="ECO:0000256" key="3">
    <source>
        <dbReference type="ARBA" id="ARBA00022771"/>
    </source>
</evidence>
<reference evidence="8" key="1">
    <citation type="submission" date="2017-01" db="EMBL/GenBank/DDBJ databases">
        <title>A deep insight into the sialotranscriptome of adult male and female Cluex tarsalis mosquitoes.</title>
        <authorList>
            <person name="Ribeiro J.M."/>
            <person name="Moreira F."/>
            <person name="Bernard K.A."/>
            <person name="Calvo E."/>
        </authorList>
    </citation>
    <scope>NUCLEOTIDE SEQUENCE</scope>
    <source>
        <strain evidence="8">Kern County</strain>
        <tissue evidence="8">Salivary glands</tissue>
    </source>
</reference>
<evidence type="ECO:0000313" key="8">
    <source>
        <dbReference type="EMBL" id="JAV20068.1"/>
    </source>
</evidence>
<dbReference type="EMBL" id="GFDL01014977">
    <property type="protein sequence ID" value="JAV20068.1"/>
    <property type="molecule type" value="Transcribed_RNA"/>
</dbReference>
<dbReference type="PANTHER" id="PTHR24408:SF61">
    <property type="entry name" value="E3 SUMO-PROTEIN LIGASE ZNF451"/>
    <property type="match status" value="1"/>
</dbReference>
<feature type="region of interest" description="Disordered" evidence="6">
    <location>
        <begin position="65"/>
        <end position="87"/>
    </location>
</feature>
<keyword evidence="1" id="KW-0479">Metal-binding</keyword>
<dbReference type="Gene3D" id="3.30.160.60">
    <property type="entry name" value="Classic Zinc Finger"/>
    <property type="match status" value="2"/>
</dbReference>
<organism evidence="8">
    <name type="scientific">Culex tarsalis</name>
    <name type="common">Encephalitis mosquito</name>
    <dbReference type="NCBI Taxonomy" id="7177"/>
    <lineage>
        <taxon>Eukaryota</taxon>
        <taxon>Metazoa</taxon>
        <taxon>Ecdysozoa</taxon>
        <taxon>Arthropoda</taxon>
        <taxon>Hexapoda</taxon>
        <taxon>Insecta</taxon>
        <taxon>Pterygota</taxon>
        <taxon>Neoptera</taxon>
        <taxon>Endopterygota</taxon>
        <taxon>Diptera</taxon>
        <taxon>Nematocera</taxon>
        <taxon>Culicoidea</taxon>
        <taxon>Culicidae</taxon>
        <taxon>Culicinae</taxon>
        <taxon>Culicini</taxon>
        <taxon>Culex</taxon>
        <taxon>Culex</taxon>
    </lineage>
</organism>
<keyword evidence="3 5" id="KW-0863">Zinc-finger</keyword>
<dbReference type="SUPFAM" id="SSF57667">
    <property type="entry name" value="beta-beta-alpha zinc fingers"/>
    <property type="match status" value="1"/>
</dbReference>
<dbReference type="Gene3D" id="3.40.1800.20">
    <property type="match status" value="1"/>
</dbReference>
<evidence type="ECO:0000256" key="2">
    <source>
        <dbReference type="ARBA" id="ARBA00022737"/>
    </source>
</evidence>
<dbReference type="AlphaFoldDB" id="A0A1Q3EXY4"/>
<dbReference type="GO" id="GO:0043565">
    <property type="term" value="F:sequence-specific DNA binding"/>
    <property type="evidence" value="ECO:0007669"/>
    <property type="project" value="TreeGrafter"/>
</dbReference>
<dbReference type="GO" id="GO:0005634">
    <property type="term" value="C:nucleus"/>
    <property type="evidence" value="ECO:0007669"/>
    <property type="project" value="TreeGrafter"/>
</dbReference>